<dbReference type="NCBIfam" id="NF045961">
    <property type="entry name" value="MAG5150_fam_LP"/>
    <property type="match status" value="1"/>
</dbReference>
<proteinExistence type="predicted"/>
<reference evidence="2 3" key="1">
    <citation type="journal article" date="2013" name="Genome Announc.">
        <title>Genome Sequence of Mycoplasma columbinum Strain SF7.</title>
        <authorList>
            <person name="Guo Z."/>
            <person name="Xu X."/>
            <person name="Zheng Q."/>
            <person name="Li T."/>
            <person name="Kuang S."/>
            <person name="Zhang Z."/>
            <person name="Chen Y."/>
            <person name="Lu X."/>
            <person name="Zhou R."/>
            <person name="Bi D."/>
            <person name="Jin H."/>
        </authorList>
    </citation>
    <scope>NUCLEOTIDE SEQUENCE [LARGE SCALE GENOMIC DNA]</scope>
    <source>
        <strain evidence="2 3">SF7</strain>
    </source>
</reference>
<dbReference type="STRING" id="1037410.MCSF7_01176"/>
<comment type="caution">
    <text evidence="2">The sequence shown here is derived from an EMBL/GenBank/DDBJ whole genome shotgun (WGS) entry which is preliminary data.</text>
</comment>
<dbReference type="Proteomes" id="UP000004978">
    <property type="component" value="Unassembled WGS sequence"/>
</dbReference>
<dbReference type="RefSeq" id="WP_006608642.1">
    <property type="nucleotide sequence ID" value="NZ_AFXA01000011.1"/>
</dbReference>
<accession>F9UK24</accession>
<feature type="signal peptide" evidence="1">
    <location>
        <begin position="1"/>
        <end position="21"/>
    </location>
</feature>
<keyword evidence="1" id="KW-0732">Signal</keyword>
<name>F9UK24_9BACT</name>
<evidence type="ECO:0000313" key="3">
    <source>
        <dbReference type="Proteomes" id="UP000004978"/>
    </source>
</evidence>
<dbReference type="PROSITE" id="PS51257">
    <property type="entry name" value="PROKAR_LIPOPROTEIN"/>
    <property type="match status" value="1"/>
</dbReference>
<evidence type="ECO:0000313" key="2">
    <source>
        <dbReference type="EMBL" id="EGV00029.1"/>
    </source>
</evidence>
<gene>
    <name evidence="2" type="ORF">MCSF7_01176</name>
</gene>
<protein>
    <recommendedName>
        <fullName evidence="4">Lipoprotein</fullName>
    </recommendedName>
</protein>
<dbReference type="EMBL" id="AFXA01000011">
    <property type="protein sequence ID" value="EGV00029.1"/>
    <property type="molecule type" value="Genomic_DNA"/>
</dbReference>
<dbReference type="AlphaFoldDB" id="F9UK24"/>
<evidence type="ECO:0008006" key="4">
    <source>
        <dbReference type="Google" id="ProtNLM"/>
    </source>
</evidence>
<feature type="chain" id="PRO_5003388771" description="Lipoprotein" evidence="1">
    <location>
        <begin position="22"/>
        <end position="379"/>
    </location>
</feature>
<organism evidence="2 3">
    <name type="scientific">Mycoplasmopsis columbina SF7</name>
    <dbReference type="NCBI Taxonomy" id="1037410"/>
    <lineage>
        <taxon>Bacteria</taxon>
        <taxon>Bacillati</taxon>
        <taxon>Mycoplasmatota</taxon>
        <taxon>Mycoplasmoidales</taxon>
        <taxon>Metamycoplasmataceae</taxon>
        <taxon>Mycoplasmopsis</taxon>
    </lineage>
</organism>
<evidence type="ECO:0000256" key="1">
    <source>
        <dbReference type="SAM" id="SignalP"/>
    </source>
</evidence>
<dbReference type="eggNOG" id="ENOG5031ZI8">
    <property type="taxonomic scope" value="Bacteria"/>
</dbReference>
<sequence>MKKIKTFFLTLSAPLTLSVLAASCTQSSDDTSNKNKNVLLINKLKEYQTKLKNLKINYSYDSVENKVIFEQYDNSNNSNVLTLLKNILLSVLDSEKIYGQKILGSGIDSTKDFDLLQKYEELLTDSRSQTLNQNEFFRADGTFHNYLKSINSFVLDLLSQLANDSLQFKNFTESSNTSFGSRMLGMLKDIEESGKVVENSKWQANIKSDYAKVANLMANLANSQWNEETDSNFVVYDLHDEDDDHQENNNHAHSHALGNMSFEMAKIIRTLNKDEYNNLYKENKNSLLQAINDAITKESDQGQQKALREFENKINLVFSKYETLIAFNYNLLNTFAQSLRKEIESVKTILTDVANLVPLSNEIIATLFPNPRLANNSEA</sequence>
<keyword evidence="3" id="KW-1185">Reference proteome</keyword>